<evidence type="ECO:0000259" key="4">
    <source>
        <dbReference type="Pfam" id="PF00588"/>
    </source>
</evidence>
<sequence>MGLVLLAAIVLLLMQARVAHSFSRHFLHHGRASTERCLNIQNSFATHLRNQKVFTCVGYHASICTTRHLSKGIDELDATNYKTDNSADRDMRKERLHFYLSELGVDAAALEDASFRSQTTMEGFDERFGKSAIKSYRAYVDPKPSRLEAVASEVVDIAANRFARQIDFLAKRHRSQAAEWVRHIDESQDRRTFPLILVLDNLRSAANVGSIYRSAEACGCLEILTTGITPHPNGNGSEKLAKSALGAEQILPTKHFATVRQAMEYLKEYRPNVMLVGMETTERSKLYNVIKYPGREAASSDKLIVENDCMSSPGVALFLGNEVSGVDTDIMPLLDEVVEIPMFGKKNSLNVAACAPVVMYEILRQWKVSSSSSSSKSSEGLD</sequence>
<keyword evidence="3" id="KW-0732">Signal</keyword>
<dbReference type="AlphaFoldDB" id="A0AAD8YJ72"/>
<dbReference type="InterPro" id="IPR029028">
    <property type="entry name" value="Alpha/beta_knot_MTases"/>
</dbReference>
<dbReference type="InterPro" id="IPR029026">
    <property type="entry name" value="tRNA_m1G_MTases_N"/>
</dbReference>
<accession>A0AAD8YJ72</accession>
<evidence type="ECO:0000256" key="1">
    <source>
        <dbReference type="ARBA" id="ARBA00022603"/>
    </source>
</evidence>
<dbReference type="SUPFAM" id="SSF75217">
    <property type="entry name" value="alpha/beta knot"/>
    <property type="match status" value="1"/>
</dbReference>
<feature type="signal peptide" evidence="3">
    <location>
        <begin position="1"/>
        <end position="21"/>
    </location>
</feature>
<evidence type="ECO:0000256" key="2">
    <source>
        <dbReference type="ARBA" id="ARBA00022679"/>
    </source>
</evidence>
<dbReference type="Pfam" id="PF00588">
    <property type="entry name" value="SpoU_methylase"/>
    <property type="match status" value="1"/>
</dbReference>
<feature type="domain" description="tRNA/rRNA methyltransferase SpoU type" evidence="4">
    <location>
        <begin position="195"/>
        <end position="360"/>
    </location>
</feature>
<dbReference type="GO" id="GO:0006396">
    <property type="term" value="P:RNA processing"/>
    <property type="evidence" value="ECO:0007669"/>
    <property type="project" value="InterPro"/>
</dbReference>
<dbReference type="InterPro" id="IPR051259">
    <property type="entry name" value="rRNA_Methyltransferase"/>
</dbReference>
<name>A0AAD8YJ72_9STRA</name>
<dbReference type="InterPro" id="IPR001537">
    <property type="entry name" value="SpoU_MeTrfase"/>
</dbReference>
<dbReference type="Gene3D" id="3.40.1280.10">
    <property type="match status" value="1"/>
</dbReference>
<comment type="caution">
    <text evidence="5">The sequence shown here is derived from an EMBL/GenBank/DDBJ whole genome shotgun (WGS) entry which is preliminary data.</text>
</comment>
<dbReference type="PANTHER" id="PTHR43191:SF7">
    <property type="entry name" value="OBP33PEP LIKE PROTEIN"/>
    <property type="match status" value="1"/>
</dbReference>
<dbReference type="EMBL" id="JATAAI010000004">
    <property type="protein sequence ID" value="KAK1746455.1"/>
    <property type="molecule type" value="Genomic_DNA"/>
</dbReference>
<dbReference type="GO" id="GO:0003723">
    <property type="term" value="F:RNA binding"/>
    <property type="evidence" value="ECO:0007669"/>
    <property type="project" value="InterPro"/>
</dbReference>
<proteinExistence type="predicted"/>
<gene>
    <name evidence="5" type="ORF">QTG54_003062</name>
</gene>
<dbReference type="Proteomes" id="UP001224775">
    <property type="component" value="Unassembled WGS sequence"/>
</dbReference>
<feature type="chain" id="PRO_5042064821" evidence="3">
    <location>
        <begin position="22"/>
        <end position="382"/>
    </location>
</feature>
<evidence type="ECO:0000256" key="3">
    <source>
        <dbReference type="SAM" id="SignalP"/>
    </source>
</evidence>
<evidence type="ECO:0000313" key="5">
    <source>
        <dbReference type="EMBL" id="KAK1746455.1"/>
    </source>
</evidence>
<evidence type="ECO:0000313" key="6">
    <source>
        <dbReference type="Proteomes" id="UP001224775"/>
    </source>
</evidence>
<dbReference type="PANTHER" id="PTHR43191">
    <property type="entry name" value="RRNA METHYLTRANSFERASE 3"/>
    <property type="match status" value="1"/>
</dbReference>
<dbReference type="GO" id="GO:0032259">
    <property type="term" value="P:methylation"/>
    <property type="evidence" value="ECO:0007669"/>
    <property type="project" value="UniProtKB-KW"/>
</dbReference>
<protein>
    <submittedName>
        <fullName evidence="5">SpoU family RNA methyltransferase</fullName>
        <ecNumber evidence="5">2.1.1.-</ecNumber>
    </submittedName>
</protein>
<keyword evidence="2 5" id="KW-0808">Transferase</keyword>
<keyword evidence="1 5" id="KW-0489">Methyltransferase</keyword>
<organism evidence="5 6">
    <name type="scientific">Skeletonema marinoi</name>
    <dbReference type="NCBI Taxonomy" id="267567"/>
    <lineage>
        <taxon>Eukaryota</taxon>
        <taxon>Sar</taxon>
        <taxon>Stramenopiles</taxon>
        <taxon>Ochrophyta</taxon>
        <taxon>Bacillariophyta</taxon>
        <taxon>Coscinodiscophyceae</taxon>
        <taxon>Thalassiosirophycidae</taxon>
        <taxon>Thalassiosirales</taxon>
        <taxon>Skeletonemataceae</taxon>
        <taxon>Skeletonema</taxon>
        <taxon>Skeletonema marinoi-dohrnii complex</taxon>
    </lineage>
</organism>
<dbReference type="GO" id="GO:0008173">
    <property type="term" value="F:RNA methyltransferase activity"/>
    <property type="evidence" value="ECO:0007669"/>
    <property type="project" value="InterPro"/>
</dbReference>
<dbReference type="EC" id="2.1.1.-" evidence="5"/>
<keyword evidence="6" id="KW-1185">Reference proteome</keyword>
<reference evidence="5" key="1">
    <citation type="submission" date="2023-06" db="EMBL/GenBank/DDBJ databases">
        <title>Survivors Of The Sea: Transcriptome response of Skeletonema marinoi to long-term dormancy.</title>
        <authorList>
            <person name="Pinder M.I.M."/>
            <person name="Kourtchenko O."/>
            <person name="Robertson E.K."/>
            <person name="Larsson T."/>
            <person name="Maumus F."/>
            <person name="Osuna-Cruz C.M."/>
            <person name="Vancaester E."/>
            <person name="Stenow R."/>
            <person name="Vandepoele K."/>
            <person name="Ploug H."/>
            <person name="Bruchert V."/>
            <person name="Godhe A."/>
            <person name="Topel M."/>
        </authorList>
    </citation>
    <scope>NUCLEOTIDE SEQUENCE</scope>
    <source>
        <strain evidence="5">R05AC</strain>
    </source>
</reference>